<keyword evidence="2" id="KW-0378">Hydrolase</keyword>
<dbReference type="InterPro" id="IPR018228">
    <property type="entry name" value="DNase_TatD-rel_CS"/>
</dbReference>
<dbReference type="Gene3D" id="3.20.20.140">
    <property type="entry name" value="Metal-dependent hydrolases"/>
    <property type="match status" value="1"/>
</dbReference>
<dbReference type="EMBL" id="UINC01101910">
    <property type="protein sequence ID" value="SVC63106.1"/>
    <property type="molecule type" value="Genomic_DNA"/>
</dbReference>
<evidence type="ECO:0000256" key="2">
    <source>
        <dbReference type="ARBA" id="ARBA00022801"/>
    </source>
</evidence>
<dbReference type="InterPro" id="IPR001130">
    <property type="entry name" value="TatD-like"/>
</dbReference>
<dbReference type="InterPro" id="IPR015991">
    <property type="entry name" value="TatD/YcfH-like"/>
</dbReference>
<dbReference type="NCBIfam" id="TIGR00010">
    <property type="entry name" value="YchF/TatD family DNA exonuclease"/>
    <property type="match status" value="1"/>
</dbReference>
<protein>
    <recommendedName>
        <fullName evidence="4">Hydrolase TatD</fullName>
    </recommendedName>
</protein>
<sequence>MPGLIDTHCHLDMLKAEIPDVLSAAEGAGVEKVITISVDEASQSRVMSLSREWPNVFGTLGVHPHSASDYHAGMSDQIRNAFSEQSRRNQESSPNLLAIGEAGLDYHYLYSPKEAQEHAFREQLILADELDLPLVMHTREAEQDTMKILREFPLAKKGVAHSFTSSLEMAEELIEMGWYLGINGIVTFKNAEGLRQVVLHTPLERLLLETDSPYLSPDPFRGRPNSPERVSVICAFLAELLDVEEEELARQTSQNARELFGDF</sequence>
<organism evidence="3">
    <name type="scientific">marine metagenome</name>
    <dbReference type="NCBI Taxonomy" id="408172"/>
    <lineage>
        <taxon>unclassified sequences</taxon>
        <taxon>metagenomes</taxon>
        <taxon>ecological metagenomes</taxon>
    </lineage>
</organism>
<dbReference type="PANTHER" id="PTHR46124">
    <property type="entry name" value="D-AMINOACYL-TRNA DEACYLASE"/>
    <property type="match status" value="1"/>
</dbReference>
<keyword evidence="1" id="KW-0479">Metal-binding</keyword>
<dbReference type="FunFam" id="3.20.20.140:FF:000005">
    <property type="entry name" value="TatD family hydrolase"/>
    <property type="match status" value="1"/>
</dbReference>
<dbReference type="PANTHER" id="PTHR46124:SF2">
    <property type="entry name" value="D-AMINOACYL-TRNA DEACYLASE"/>
    <property type="match status" value="1"/>
</dbReference>
<dbReference type="SUPFAM" id="SSF51556">
    <property type="entry name" value="Metallo-dependent hydrolases"/>
    <property type="match status" value="1"/>
</dbReference>
<dbReference type="PROSITE" id="PS01137">
    <property type="entry name" value="TATD_1"/>
    <property type="match status" value="1"/>
</dbReference>
<evidence type="ECO:0000313" key="3">
    <source>
        <dbReference type="EMBL" id="SVC63106.1"/>
    </source>
</evidence>
<dbReference type="CDD" id="cd01310">
    <property type="entry name" value="TatD_DNAse"/>
    <property type="match status" value="1"/>
</dbReference>
<reference evidence="3" key="1">
    <citation type="submission" date="2018-05" db="EMBL/GenBank/DDBJ databases">
        <authorList>
            <person name="Lanie J.A."/>
            <person name="Ng W.-L."/>
            <person name="Kazmierczak K.M."/>
            <person name="Andrzejewski T.M."/>
            <person name="Davidsen T.M."/>
            <person name="Wayne K.J."/>
            <person name="Tettelin H."/>
            <person name="Glass J.I."/>
            <person name="Rusch D."/>
            <person name="Podicherti R."/>
            <person name="Tsui H.-C.T."/>
            <person name="Winkler M.E."/>
        </authorList>
    </citation>
    <scope>NUCLEOTIDE SEQUENCE</scope>
</reference>
<dbReference type="InterPro" id="IPR032466">
    <property type="entry name" value="Metal_Hydrolase"/>
</dbReference>
<proteinExistence type="predicted"/>
<gene>
    <name evidence="3" type="ORF">METZ01_LOCUS315960</name>
</gene>
<dbReference type="AlphaFoldDB" id="A0A382NPS5"/>
<accession>A0A382NPS5</accession>
<dbReference type="PIRSF" id="PIRSF005902">
    <property type="entry name" value="DNase_TatD"/>
    <property type="match status" value="1"/>
</dbReference>
<dbReference type="GO" id="GO:0016788">
    <property type="term" value="F:hydrolase activity, acting on ester bonds"/>
    <property type="evidence" value="ECO:0007669"/>
    <property type="project" value="InterPro"/>
</dbReference>
<dbReference type="Pfam" id="PF01026">
    <property type="entry name" value="TatD_DNase"/>
    <property type="match status" value="1"/>
</dbReference>
<dbReference type="PROSITE" id="PS01091">
    <property type="entry name" value="TATD_3"/>
    <property type="match status" value="1"/>
</dbReference>
<dbReference type="GO" id="GO:0046872">
    <property type="term" value="F:metal ion binding"/>
    <property type="evidence" value="ECO:0007669"/>
    <property type="project" value="UniProtKB-KW"/>
</dbReference>
<evidence type="ECO:0000256" key="1">
    <source>
        <dbReference type="ARBA" id="ARBA00022723"/>
    </source>
</evidence>
<name>A0A382NPS5_9ZZZZ</name>
<evidence type="ECO:0008006" key="4">
    <source>
        <dbReference type="Google" id="ProtNLM"/>
    </source>
</evidence>
<dbReference type="GO" id="GO:0004536">
    <property type="term" value="F:DNA nuclease activity"/>
    <property type="evidence" value="ECO:0007669"/>
    <property type="project" value="InterPro"/>
</dbReference>